<feature type="transmembrane region" description="Helical" evidence="1">
    <location>
        <begin position="141"/>
        <end position="164"/>
    </location>
</feature>
<gene>
    <name evidence="2" type="ORF">ACFQBQ_14100</name>
</gene>
<feature type="transmembrane region" description="Helical" evidence="1">
    <location>
        <begin position="176"/>
        <end position="195"/>
    </location>
</feature>
<proteinExistence type="predicted"/>
<keyword evidence="1" id="KW-1133">Transmembrane helix</keyword>
<keyword evidence="3" id="KW-1185">Reference proteome</keyword>
<protein>
    <submittedName>
        <fullName evidence="2">Uncharacterized protein</fullName>
    </submittedName>
</protein>
<feature type="transmembrane region" description="Helical" evidence="1">
    <location>
        <begin position="6"/>
        <end position="25"/>
    </location>
</feature>
<feature type="transmembrane region" description="Helical" evidence="1">
    <location>
        <begin position="207"/>
        <end position="229"/>
    </location>
</feature>
<dbReference type="EMBL" id="JBHSWI010000001">
    <property type="protein sequence ID" value="MFC6646697.1"/>
    <property type="molecule type" value="Genomic_DNA"/>
</dbReference>
<evidence type="ECO:0000313" key="2">
    <source>
        <dbReference type="EMBL" id="MFC6646697.1"/>
    </source>
</evidence>
<reference evidence="3" key="1">
    <citation type="journal article" date="2019" name="Int. J. Syst. Evol. Microbiol.">
        <title>The Global Catalogue of Microorganisms (GCM) 10K type strain sequencing project: providing services to taxonomists for standard genome sequencing and annotation.</title>
        <authorList>
            <consortium name="The Broad Institute Genomics Platform"/>
            <consortium name="The Broad Institute Genome Sequencing Center for Infectious Disease"/>
            <person name="Wu L."/>
            <person name="Ma J."/>
        </authorList>
    </citation>
    <scope>NUCLEOTIDE SEQUENCE [LARGE SCALE GENOMIC DNA]</scope>
    <source>
        <strain evidence="3">CGMCC 1.16026</strain>
    </source>
</reference>
<dbReference type="Proteomes" id="UP001596391">
    <property type="component" value="Unassembled WGS sequence"/>
</dbReference>
<feature type="transmembrane region" description="Helical" evidence="1">
    <location>
        <begin position="76"/>
        <end position="95"/>
    </location>
</feature>
<keyword evidence="1" id="KW-0812">Transmembrane</keyword>
<name>A0ABW1ZBB5_9BACT</name>
<accession>A0ABW1ZBB5</accession>
<keyword evidence="1" id="KW-0472">Membrane</keyword>
<evidence type="ECO:0000256" key="1">
    <source>
        <dbReference type="SAM" id="Phobius"/>
    </source>
</evidence>
<dbReference type="RefSeq" id="WP_263370350.1">
    <property type="nucleotide sequence ID" value="NZ_JAGSYD010000001.1"/>
</dbReference>
<sequence>MTAKTALQLVDILIVLLGASSLITLSKKQLTRSFAALAALLLVRSANAAVAIGTLFHRQQLGLSRQLAYSIYLYSFWTSQALQAALEVVVIYAMYRIAMKPLEGLRNIGSIIFAWVSCVSLVLSFTVFLGPHTDTMYFASLLGNLQECINVLSICLLLFVCFAARPLGLTYRSRPFGVMLGLGISSTASLVLSTWEPTTAAQSVYSPIFVVGAIAGAASMVTWLSYFALPEPERQMVMLPTTSPYFTWNRISAALGDAPGMVVIDGFRPSMLANAEVAAFKAVGAGVSEFGGPSAKDPSLAASLAMTA</sequence>
<comment type="caution">
    <text evidence="2">The sequence shown here is derived from an EMBL/GenBank/DDBJ whole genome shotgun (WGS) entry which is preliminary data.</text>
</comment>
<evidence type="ECO:0000313" key="3">
    <source>
        <dbReference type="Proteomes" id="UP001596391"/>
    </source>
</evidence>
<feature type="transmembrane region" description="Helical" evidence="1">
    <location>
        <begin position="34"/>
        <end position="56"/>
    </location>
</feature>
<organism evidence="2 3">
    <name type="scientific">Granulicella cerasi</name>
    <dbReference type="NCBI Taxonomy" id="741063"/>
    <lineage>
        <taxon>Bacteria</taxon>
        <taxon>Pseudomonadati</taxon>
        <taxon>Acidobacteriota</taxon>
        <taxon>Terriglobia</taxon>
        <taxon>Terriglobales</taxon>
        <taxon>Acidobacteriaceae</taxon>
        <taxon>Granulicella</taxon>
    </lineage>
</organism>
<feature type="transmembrane region" description="Helical" evidence="1">
    <location>
        <begin position="107"/>
        <end position="129"/>
    </location>
</feature>